<evidence type="ECO:0000256" key="1">
    <source>
        <dbReference type="SAM" id="SignalP"/>
    </source>
</evidence>
<dbReference type="Pfam" id="PF06586">
    <property type="entry name" value="TraK_N"/>
    <property type="match status" value="1"/>
</dbReference>
<dbReference type="EMBL" id="AP021876">
    <property type="protein sequence ID" value="BBO80768.1"/>
    <property type="molecule type" value="Genomic_DNA"/>
</dbReference>
<evidence type="ECO:0000313" key="4">
    <source>
        <dbReference type="Proteomes" id="UP000425960"/>
    </source>
</evidence>
<evidence type="ECO:0000259" key="2">
    <source>
        <dbReference type="Pfam" id="PF06586"/>
    </source>
</evidence>
<dbReference type="PROSITE" id="PS51300">
    <property type="entry name" value="NIRD"/>
    <property type="match status" value="1"/>
</dbReference>
<feature type="signal peptide" evidence="1">
    <location>
        <begin position="1"/>
        <end position="37"/>
    </location>
</feature>
<accession>A0A5K7ZF42</accession>
<reference evidence="3 4" key="1">
    <citation type="submission" date="2019-11" db="EMBL/GenBank/DDBJ databases">
        <title>Comparative genomics of hydrocarbon-degrading Desulfosarcina strains.</title>
        <authorList>
            <person name="Watanabe M."/>
            <person name="Kojima H."/>
            <person name="Fukui M."/>
        </authorList>
    </citation>
    <scope>NUCLEOTIDE SEQUENCE [LARGE SCALE GENOMIC DNA]</scope>
    <source>
        <strain evidence="3 4">28bB2T</strain>
    </source>
</reference>
<dbReference type="Proteomes" id="UP000425960">
    <property type="component" value="Chromosome"/>
</dbReference>
<proteinExistence type="predicted"/>
<dbReference type="KEGG" id="dov:DSCO28_13340"/>
<sequence>MEPSGLREYPKKMAHKQLSNFLVVLLFASLFPVPVQASDQIGNQTSGYRLTDQMTPVKLAPGAINRIHCSEPIQNINAPYGLHMEVEYQGNDAFVTLGRNAKQGVIYVVTKSGDVFSLEIIPKNGLKARVIRLESPTHKARENQLKFAGLDKETAAVDLIRNAFVDTIPENFNVISKDQKIDGIEHLRIRLRRIVAIDGVPLRLNEYLVSIAPSADMKEMMVDETSFLVPKLTRNPTAICLGRDLAHFTGGKVLLRAGKYVRLFIVEHSPN</sequence>
<gene>
    <name evidence="3" type="ORF">DSCO28_13340</name>
</gene>
<organism evidence="3 4">
    <name type="scientific">Desulfosarcina ovata subsp. sediminis</name>
    <dbReference type="NCBI Taxonomy" id="885957"/>
    <lineage>
        <taxon>Bacteria</taxon>
        <taxon>Pseudomonadati</taxon>
        <taxon>Thermodesulfobacteriota</taxon>
        <taxon>Desulfobacteria</taxon>
        <taxon>Desulfobacterales</taxon>
        <taxon>Desulfosarcinaceae</taxon>
        <taxon>Desulfosarcina</taxon>
    </lineage>
</organism>
<feature type="chain" id="PRO_5024348057" description="TraK N-terminal domain-containing protein" evidence="1">
    <location>
        <begin position="38"/>
        <end position="271"/>
    </location>
</feature>
<protein>
    <recommendedName>
        <fullName evidence="2">TraK N-terminal domain-containing protein</fullName>
    </recommendedName>
</protein>
<name>A0A5K7ZF42_9BACT</name>
<keyword evidence="1" id="KW-0732">Signal</keyword>
<dbReference type="AlphaFoldDB" id="A0A5K7ZF42"/>
<evidence type="ECO:0000313" key="3">
    <source>
        <dbReference type="EMBL" id="BBO80768.1"/>
    </source>
</evidence>
<dbReference type="InterPro" id="IPR010563">
    <property type="entry name" value="TraK_N"/>
</dbReference>
<feature type="domain" description="TraK N-terminal" evidence="2">
    <location>
        <begin position="52"/>
        <end position="133"/>
    </location>
</feature>